<evidence type="ECO:0000313" key="2">
    <source>
        <dbReference type="Proteomes" id="UP001177260"/>
    </source>
</evidence>
<sequence length="432" mass="48265">MNGSSVGSSQDSVTERRRHAIYFHRPPVWWSNTDPSSHLTAPGDCKMCMLGGQGTCSHCESRLSYSPFDRQSGSFSSTIDQEHELCWEVQAANADLLASFDSSISESDQDAPLLEDWKNRESGRWSDLLLNEMGTKSPRFRTPPKARLPSIPPLQISYRQVKPGLCTRLKSYRDIRLGPEERWAIQEGSLVICIDPSYTLIGHEQTRADEFQIVNGDVYIVCRLYADLWALCAKASFNALPDNYADSAAATPSLSFGFIPLCAVTLAANFSAFVGRSARHSEYASSEPRYPGNGLSVLPPTRSHSLNGSRQVFQGERPQFPIPIMALTTLKSSALENDTDFIPLDSTLEQIFSKLMDHGGRSGGLRDRVAFPNVWSNIKASAIWKSHHKRKWHSWPRSTGPNSRDLKGGYRRVHKEIRSTSPSERLKYLLGL</sequence>
<protein>
    <submittedName>
        <fullName evidence="1">Uncharacterized protein</fullName>
    </submittedName>
</protein>
<keyword evidence="2" id="KW-1185">Reference proteome</keyword>
<comment type="caution">
    <text evidence="1">The sequence shown here is derived from an EMBL/GenBank/DDBJ whole genome shotgun (WGS) entry which is preliminary data.</text>
</comment>
<organism evidence="1 2">
    <name type="scientific">Aspergillus melleus</name>
    <dbReference type="NCBI Taxonomy" id="138277"/>
    <lineage>
        <taxon>Eukaryota</taxon>
        <taxon>Fungi</taxon>
        <taxon>Dikarya</taxon>
        <taxon>Ascomycota</taxon>
        <taxon>Pezizomycotina</taxon>
        <taxon>Eurotiomycetes</taxon>
        <taxon>Eurotiomycetidae</taxon>
        <taxon>Eurotiales</taxon>
        <taxon>Aspergillaceae</taxon>
        <taxon>Aspergillus</taxon>
        <taxon>Aspergillus subgen. Circumdati</taxon>
    </lineage>
</organism>
<dbReference type="Proteomes" id="UP001177260">
    <property type="component" value="Unassembled WGS sequence"/>
</dbReference>
<evidence type="ECO:0000313" key="1">
    <source>
        <dbReference type="EMBL" id="KAK1143168.1"/>
    </source>
</evidence>
<name>A0ACC3AYV3_9EURO</name>
<proteinExistence type="predicted"/>
<accession>A0ACC3AYV3</accession>
<gene>
    <name evidence="1" type="ORF">N8T08_007054</name>
</gene>
<dbReference type="EMBL" id="JAOPJF010000043">
    <property type="protein sequence ID" value="KAK1143168.1"/>
    <property type="molecule type" value="Genomic_DNA"/>
</dbReference>
<reference evidence="1 2" key="1">
    <citation type="journal article" date="2023" name="ACS Omega">
        <title>Identification of the Neoaspergillic Acid Biosynthesis Gene Cluster by Establishing an In Vitro CRISPR-Ribonucleoprotein Genetic System in Aspergillus melleus.</title>
        <authorList>
            <person name="Yuan B."/>
            <person name="Grau M.F."/>
            <person name="Murata R.M."/>
            <person name="Torok T."/>
            <person name="Venkateswaran K."/>
            <person name="Stajich J.E."/>
            <person name="Wang C.C.C."/>
        </authorList>
    </citation>
    <scope>NUCLEOTIDE SEQUENCE [LARGE SCALE GENOMIC DNA]</scope>
    <source>
        <strain evidence="1 2">IMV 1140</strain>
    </source>
</reference>